<evidence type="ECO:0000256" key="1">
    <source>
        <dbReference type="ARBA" id="ARBA00006722"/>
    </source>
</evidence>
<evidence type="ECO:0000256" key="4">
    <source>
        <dbReference type="ARBA" id="ARBA00022821"/>
    </source>
</evidence>
<dbReference type="AlphaFoldDB" id="A0A151QRR3"/>
<dbReference type="Pfam" id="PF07333">
    <property type="entry name" value="SLR1-BP"/>
    <property type="match status" value="1"/>
</dbReference>
<accession>A0A151QRR3</accession>
<keyword evidence="5" id="KW-1015">Disulfide bond</keyword>
<organism evidence="7 8">
    <name type="scientific">Cajanus cajan</name>
    <name type="common">Pigeon pea</name>
    <name type="synonym">Cajanus indicus</name>
    <dbReference type="NCBI Taxonomy" id="3821"/>
    <lineage>
        <taxon>Eukaryota</taxon>
        <taxon>Viridiplantae</taxon>
        <taxon>Streptophyta</taxon>
        <taxon>Embryophyta</taxon>
        <taxon>Tracheophyta</taxon>
        <taxon>Spermatophyta</taxon>
        <taxon>Magnoliopsida</taxon>
        <taxon>eudicotyledons</taxon>
        <taxon>Gunneridae</taxon>
        <taxon>Pentapetalae</taxon>
        <taxon>rosids</taxon>
        <taxon>fabids</taxon>
        <taxon>Fabales</taxon>
        <taxon>Fabaceae</taxon>
        <taxon>Papilionoideae</taxon>
        <taxon>50 kb inversion clade</taxon>
        <taxon>NPAAA clade</taxon>
        <taxon>indigoferoid/millettioid clade</taxon>
        <taxon>Phaseoleae</taxon>
        <taxon>Cajanus</taxon>
    </lineage>
</organism>
<dbReference type="GO" id="GO:0031640">
    <property type="term" value="P:killing of cells of another organism"/>
    <property type="evidence" value="ECO:0007669"/>
    <property type="project" value="UniProtKB-KW"/>
</dbReference>
<comment type="similarity">
    <text evidence="1">Belongs to the DEFL family.</text>
</comment>
<keyword evidence="2" id="KW-0929">Antimicrobial</keyword>
<keyword evidence="8" id="KW-1185">Reference proteome</keyword>
<feature type="signal peptide" evidence="6">
    <location>
        <begin position="1"/>
        <end position="20"/>
    </location>
</feature>
<feature type="chain" id="PRO_5007587492" evidence="6">
    <location>
        <begin position="21"/>
        <end position="75"/>
    </location>
</feature>
<evidence type="ECO:0000256" key="6">
    <source>
        <dbReference type="SAM" id="SignalP"/>
    </source>
</evidence>
<keyword evidence="3" id="KW-0295">Fungicide</keyword>
<keyword evidence="6" id="KW-0732">Signal</keyword>
<evidence type="ECO:0000313" key="8">
    <source>
        <dbReference type="Proteomes" id="UP000075243"/>
    </source>
</evidence>
<name>A0A151QRR3_CAJCA</name>
<evidence type="ECO:0000256" key="5">
    <source>
        <dbReference type="ARBA" id="ARBA00023157"/>
    </source>
</evidence>
<dbReference type="InterPro" id="IPR010851">
    <property type="entry name" value="DEFL"/>
</dbReference>
<protein>
    <submittedName>
        <fullName evidence="7">Uncharacterized protein</fullName>
    </submittedName>
</protein>
<reference evidence="7" key="1">
    <citation type="journal article" date="2012" name="Nat. Biotechnol.">
        <title>Draft genome sequence of pigeonpea (Cajanus cajan), an orphan legume crop of resource-poor farmers.</title>
        <authorList>
            <person name="Varshney R.K."/>
            <person name="Chen W."/>
            <person name="Li Y."/>
            <person name="Bharti A.K."/>
            <person name="Saxena R.K."/>
            <person name="Schlueter J.A."/>
            <person name="Donoghue M.T."/>
            <person name="Azam S."/>
            <person name="Fan G."/>
            <person name="Whaley A.M."/>
            <person name="Farmer A.D."/>
            <person name="Sheridan J."/>
            <person name="Iwata A."/>
            <person name="Tuteja R."/>
            <person name="Penmetsa R.V."/>
            <person name="Wu W."/>
            <person name="Upadhyaya H.D."/>
            <person name="Yang S.P."/>
            <person name="Shah T."/>
            <person name="Saxena K.B."/>
            <person name="Michael T."/>
            <person name="McCombie W.R."/>
            <person name="Yang B."/>
            <person name="Zhang G."/>
            <person name="Yang H."/>
            <person name="Wang J."/>
            <person name="Spillane C."/>
            <person name="Cook D.R."/>
            <person name="May G.D."/>
            <person name="Xu X."/>
            <person name="Jackson S.A."/>
        </authorList>
    </citation>
    <scope>NUCLEOTIDE SEQUENCE [LARGE SCALE GENOMIC DNA]</scope>
</reference>
<evidence type="ECO:0000256" key="3">
    <source>
        <dbReference type="ARBA" id="ARBA00022577"/>
    </source>
</evidence>
<evidence type="ECO:0000313" key="7">
    <source>
        <dbReference type="EMBL" id="KYP32997.1"/>
    </source>
</evidence>
<evidence type="ECO:0000256" key="2">
    <source>
        <dbReference type="ARBA" id="ARBA00022529"/>
    </source>
</evidence>
<keyword evidence="4" id="KW-0611">Plant defense</keyword>
<sequence>MKTIISVLILVLVLSIGIENEGPVKVIEARSCEEKLYENDCQENKCNADCQRKHGNLASGMCNVTPSTPHTNNKI</sequence>
<gene>
    <name evidence="7" type="ORF">KK1_046206</name>
</gene>
<dbReference type="OMA" id="ASGMCNV"/>
<dbReference type="GO" id="GO:0050832">
    <property type="term" value="P:defense response to fungus"/>
    <property type="evidence" value="ECO:0007669"/>
    <property type="project" value="UniProtKB-KW"/>
</dbReference>
<proteinExistence type="inferred from homology"/>
<dbReference type="EMBL" id="KQ485034">
    <property type="protein sequence ID" value="KYP32997.1"/>
    <property type="molecule type" value="Genomic_DNA"/>
</dbReference>
<dbReference type="Gramene" id="C.cajan_43901.t">
    <property type="protein sequence ID" value="C.cajan_43901.t"/>
    <property type="gene ID" value="C.cajan_43901"/>
</dbReference>
<dbReference type="Proteomes" id="UP000075243">
    <property type="component" value="Unassembled WGS sequence"/>
</dbReference>